<dbReference type="Proteomes" id="UP001500418">
    <property type="component" value="Unassembled WGS sequence"/>
</dbReference>
<organism evidence="2 3">
    <name type="scientific">Streptomyces rhizosphaericus</name>
    <dbReference type="NCBI Taxonomy" id="114699"/>
    <lineage>
        <taxon>Bacteria</taxon>
        <taxon>Bacillati</taxon>
        <taxon>Actinomycetota</taxon>
        <taxon>Actinomycetes</taxon>
        <taxon>Kitasatosporales</taxon>
        <taxon>Streptomycetaceae</taxon>
        <taxon>Streptomyces</taxon>
        <taxon>Streptomyces violaceusniger group</taxon>
    </lineage>
</organism>
<evidence type="ECO:0000313" key="3">
    <source>
        <dbReference type="Proteomes" id="UP001500418"/>
    </source>
</evidence>
<comment type="caution">
    <text evidence="2">The sequence shown here is derived from an EMBL/GenBank/DDBJ whole genome shotgun (WGS) entry which is preliminary data.</text>
</comment>
<protein>
    <submittedName>
        <fullName evidence="2">Uncharacterized protein</fullName>
    </submittedName>
</protein>
<accession>A0ABN1P6Y5</accession>
<dbReference type="EMBL" id="BAAAID010000009">
    <property type="protein sequence ID" value="GAA0923712.1"/>
    <property type="molecule type" value="Genomic_DNA"/>
</dbReference>
<keyword evidence="3" id="KW-1185">Reference proteome</keyword>
<gene>
    <name evidence="2" type="ORF">GCM10009575_020030</name>
</gene>
<reference evidence="2 3" key="1">
    <citation type="journal article" date="2019" name="Int. J. Syst. Evol. Microbiol.">
        <title>The Global Catalogue of Microorganisms (GCM) 10K type strain sequencing project: providing services to taxonomists for standard genome sequencing and annotation.</title>
        <authorList>
            <consortium name="The Broad Institute Genomics Platform"/>
            <consortium name="The Broad Institute Genome Sequencing Center for Infectious Disease"/>
            <person name="Wu L."/>
            <person name="Ma J."/>
        </authorList>
    </citation>
    <scope>NUCLEOTIDE SEQUENCE [LARGE SCALE GENOMIC DNA]</scope>
    <source>
        <strain evidence="2 3">JCM 11444</strain>
    </source>
</reference>
<name>A0ABN1P6Y5_9ACTN</name>
<evidence type="ECO:0000313" key="2">
    <source>
        <dbReference type="EMBL" id="GAA0923712.1"/>
    </source>
</evidence>
<sequence>MARWAPHPLGIVQSADDRPGTAPGGDCRDLRGPWGGGPYYAPPAISEHYWI</sequence>
<feature type="region of interest" description="Disordered" evidence="1">
    <location>
        <begin position="1"/>
        <end position="30"/>
    </location>
</feature>
<proteinExistence type="predicted"/>
<evidence type="ECO:0000256" key="1">
    <source>
        <dbReference type="SAM" id="MobiDB-lite"/>
    </source>
</evidence>